<keyword evidence="2" id="KW-1185">Reference proteome</keyword>
<proteinExistence type="predicted"/>
<dbReference type="RefSeq" id="WP_252114710.1">
    <property type="nucleotide sequence ID" value="NZ_JAMSCK010000005.1"/>
</dbReference>
<comment type="caution">
    <text evidence="1">The sequence shown here is derived from an EMBL/GenBank/DDBJ whole genome shotgun (WGS) entry which is preliminary data.</text>
</comment>
<reference evidence="1" key="1">
    <citation type="submission" date="2022-06" db="EMBL/GenBank/DDBJ databases">
        <title>Gramella sediminis sp. nov., isolated from deep-sea sediment of the Indian Ocean.</title>
        <authorList>
            <person name="Yang L."/>
        </authorList>
    </citation>
    <scope>NUCLEOTIDE SEQUENCE</scope>
    <source>
        <strain evidence="1">HMD3159</strain>
    </source>
</reference>
<dbReference type="Proteomes" id="UP001155077">
    <property type="component" value="Unassembled WGS sequence"/>
</dbReference>
<accession>A0ABT0Z451</accession>
<dbReference type="EMBL" id="JAMSCK010000005">
    <property type="protein sequence ID" value="MCM8570513.1"/>
    <property type="molecule type" value="Genomic_DNA"/>
</dbReference>
<name>A0ABT0Z451_9FLAO</name>
<evidence type="ECO:0000313" key="2">
    <source>
        <dbReference type="Proteomes" id="UP001155077"/>
    </source>
</evidence>
<organism evidence="1 2">
    <name type="scientific">Gramella jeungdoensis</name>
    <dbReference type="NCBI Taxonomy" id="708091"/>
    <lineage>
        <taxon>Bacteria</taxon>
        <taxon>Pseudomonadati</taxon>
        <taxon>Bacteroidota</taxon>
        <taxon>Flavobacteriia</taxon>
        <taxon>Flavobacteriales</taxon>
        <taxon>Flavobacteriaceae</taxon>
        <taxon>Christiangramia</taxon>
    </lineage>
</organism>
<sequence length="76" mass="8454">MAQRRARRLSLTGVISLIKVMNEVKIILVIKSVKVSKPKTLAFRGVIITSTIDNTKSNSLRLALCFREITGIKADK</sequence>
<gene>
    <name evidence="1" type="ORF">NE848_14050</name>
</gene>
<protein>
    <submittedName>
        <fullName evidence="1">Uncharacterized protein</fullName>
    </submittedName>
</protein>
<evidence type="ECO:0000313" key="1">
    <source>
        <dbReference type="EMBL" id="MCM8570513.1"/>
    </source>
</evidence>